<protein>
    <recommendedName>
        <fullName evidence="5">Pentatricopeptide repeat-containing protein</fullName>
    </recommendedName>
</protein>
<evidence type="ECO:0000313" key="3">
    <source>
        <dbReference type="EMBL" id="KOM50108.1"/>
    </source>
</evidence>
<dbReference type="PANTHER" id="PTHR47926:SF423">
    <property type="entry name" value="REPEAT-CONTAINING PROTEIN, PUTATIVE-RELATED"/>
    <property type="match status" value="1"/>
</dbReference>
<feature type="repeat" description="PPR" evidence="2">
    <location>
        <begin position="611"/>
        <end position="645"/>
    </location>
</feature>
<dbReference type="InterPro" id="IPR011990">
    <property type="entry name" value="TPR-like_helical_dom_sf"/>
</dbReference>
<dbReference type="NCBIfam" id="TIGR00756">
    <property type="entry name" value="PPR"/>
    <property type="match status" value="5"/>
</dbReference>
<dbReference type="AlphaFoldDB" id="A0A0L9V581"/>
<feature type="repeat" description="PPR" evidence="2">
    <location>
        <begin position="509"/>
        <end position="543"/>
    </location>
</feature>
<gene>
    <name evidence="3" type="ORF">LR48_Vigan08g093500</name>
</gene>
<dbReference type="Gene3D" id="1.25.40.10">
    <property type="entry name" value="Tetratricopeptide repeat domain"/>
    <property type="match status" value="7"/>
</dbReference>
<accession>A0A0L9V581</accession>
<dbReference type="Gramene" id="KOM50108">
    <property type="protein sequence ID" value="KOM50108"/>
    <property type="gene ID" value="LR48_Vigan08g093500"/>
</dbReference>
<dbReference type="EMBL" id="CM003378">
    <property type="protein sequence ID" value="KOM50108.1"/>
    <property type="molecule type" value="Genomic_DNA"/>
</dbReference>
<dbReference type="PROSITE" id="PS51375">
    <property type="entry name" value="PPR"/>
    <property type="match status" value="6"/>
</dbReference>
<feature type="repeat" description="PPR" evidence="2">
    <location>
        <begin position="280"/>
        <end position="314"/>
    </location>
</feature>
<keyword evidence="1" id="KW-0677">Repeat</keyword>
<dbReference type="PANTHER" id="PTHR47926">
    <property type="entry name" value="PENTATRICOPEPTIDE REPEAT-CONTAINING PROTEIN"/>
    <property type="match status" value="1"/>
</dbReference>
<name>A0A0L9V581_PHAAN</name>
<organism evidence="3 4">
    <name type="scientific">Phaseolus angularis</name>
    <name type="common">Azuki bean</name>
    <name type="synonym">Vigna angularis</name>
    <dbReference type="NCBI Taxonomy" id="3914"/>
    <lineage>
        <taxon>Eukaryota</taxon>
        <taxon>Viridiplantae</taxon>
        <taxon>Streptophyta</taxon>
        <taxon>Embryophyta</taxon>
        <taxon>Tracheophyta</taxon>
        <taxon>Spermatophyta</taxon>
        <taxon>Magnoliopsida</taxon>
        <taxon>eudicotyledons</taxon>
        <taxon>Gunneridae</taxon>
        <taxon>Pentapetalae</taxon>
        <taxon>rosids</taxon>
        <taxon>fabids</taxon>
        <taxon>Fabales</taxon>
        <taxon>Fabaceae</taxon>
        <taxon>Papilionoideae</taxon>
        <taxon>50 kb inversion clade</taxon>
        <taxon>NPAAA clade</taxon>
        <taxon>indigoferoid/millettioid clade</taxon>
        <taxon>Phaseoleae</taxon>
        <taxon>Vigna</taxon>
    </lineage>
</organism>
<evidence type="ECO:0000313" key="4">
    <source>
        <dbReference type="Proteomes" id="UP000053144"/>
    </source>
</evidence>
<evidence type="ECO:0008006" key="5">
    <source>
        <dbReference type="Google" id="ProtNLM"/>
    </source>
</evidence>
<dbReference type="GO" id="GO:0003723">
    <property type="term" value="F:RNA binding"/>
    <property type="evidence" value="ECO:0007669"/>
    <property type="project" value="InterPro"/>
</dbReference>
<reference evidence="4" key="1">
    <citation type="journal article" date="2015" name="Proc. Natl. Acad. Sci. U.S.A.">
        <title>Genome sequencing of adzuki bean (Vigna angularis) provides insight into high starch and low fat accumulation and domestication.</title>
        <authorList>
            <person name="Yang K."/>
            <person name="Tian Z."/>
            <person name="Chen C."/>
            <person name="Luo L."/>
            <person name="Zhao B."/>
            <person name="Wang Z."/>
            <person name="Yu L."/>
            <person name="Li Y."/>
            <person name="Sun Y."/>
            <person name="Li W."/>
            <person name="Chen Y."/>
            <person name="Li Y."/>
            <person name="Zhang Y."/>
            <person name="Ai D."/>
            <person name="Zhao J."/>
            <person name="Shang C."/>
            <person name="Ma Y."/>
            <person name="Wu B."/>
            <person name="Wang M."/>
            <person name="Gao L."/>
            <person name="Sun D."/>
            <person name="Zhang P."/>
            <person name="Guo F."/>
            <person name="Wang W."/>
            <person name="Li Y."/>
            <person name="Wang J."/>
            <person name="Varshney R.K."/>
            <person name="Wang J."/>
            <person name="Ling H.Q."/>
            <person name="Wan P."/>
        </authorList>
    </citation>
    <scope>NUCLEOTIDE SEQUENCE</scope>
    <source>
        <strain evidence="4">cv. Jingnong 6</strain>
    </source>
</reference>
<dbReference type="OMA" id="EPDMDHY"/>
<sequence length="855" mass="94975">MSSNRRGFRHGRLLLHLLEKCSTILSSKTVECLHALSVTIGPIRKQSIFVHNSILSSYISLGEVLHARKMFNGMPRRTVVSYNTLITAYCRLGDVDDALDLLSHMRRSGFAPTQYTLTGLLSCEFLNLSLGAQLQALSIRNGLFDADSFVGTALLGLFGRHGCWEEVFSAFEYMPQKSLVTWNSMISLLGHNGFVEECKILFHDLVRTGMSFSESSFVAVLSGLVYSEEDLEYGQQIHGLMVKCGFSCEITALNSLISAYVKCKAMFAVERLFEQVPVQNVVSWNIVMDALVKGERPMTALELFLNILSRGLMPTQVTFVAVIESCSCLRILVFGESVHAKVIRSGFETDVIVGTVLIDFYAKCDNLISAHKCFDQIEEKNLVSRNALIVGYSNICSSIAILLLKEMLQLGYSPNEFSFSAVTKSSSASGLHQLHGLIIRTGYASNEYVLSSLVMSYTRNGLINEALSFVEEFENPLPVVSSNIIAGIYNRTCQYYDAIKLLSLLEEPDVVSWNIVISAWARSNDYDKVFSLFKHMHSACILPDSYTFMSVLSGCTKLCRLDLGSSLHGLAIKTNLGNFDTFFGNVLIDMYGKCGTIDSAVKVFEEIMHKNIITWTTLITALGLNGFAYESVMIFRNMEMMGLKPDALALRAVLSSCRYGGLMEEAMEIFSQMRATNGMPLEHDHYHIMVDLLAKNGQIREAEKIIASMPFPPNATDASSFNDVVSDDLNVISASDFDNADSDFMPAVQYGFNDVPAFYINFTAVDFHNNTSYCSKSMVEPVVDNHTDFNEITAVHTDFIAVDDIDLIKPIADTAIIDFTSNALDLVYAIDHIDIPAAVFDPMLMLLIDLIFTQF</sequence>
<dbReference type="GO" id="GO:0099402">
    <property type="term" value="P:plant organ development"/>
    <property type="evidence" value="ECO:0007669"/>
    <property type="project" value="UniProtKB-ARBA"/>
</dbReference>
<dbReference type="GO" id="GO:0009451">
    <property type="term" value="P:RNA modification"/>
    <property type="evidence" value="ECO:0007669"/>
    <property type="project" value="InterPro"/>
</dbReference>
<evidence type="ECO:0000256" key="2">
    <source>
        <dbReference type="PROSITE-ProRule" id="PRU00708"/>
    </source>
</evidence>
<dbReference type="Proteomes" id="UP000053144">
    <property type="component" value="Chromosome 8"/>
</dbReference>
<proteinExistence type="predicted"/>
<evidence type="ECO:0000256" key="1">
    <source>
        <dbReference type="ARBA" id="ARBA00022737"/>
    </source>
</evidence>
<feature type="repeat" description="PPR" evidence="2">
    <location>
        <begin position="178"/>
        <end position="212"/>
    </location>
</feature>
<dbReference type="STRING" id="3914.A0A0L9V581"/>
<dbReference type="InterPro" id="IPR002885">
    <property type="entry name" value="PPR_rpt"/>
</dbReference>
<feature type="repeat" description="PPR" evidence="2">
    <location>
        <begin position="646"/>
        <end position="680"/>
    </location>
</feature>
<dbReference type="InterPro" id="IPR046960">
    <property type="entry name" value="PPR_At4g14850-like_plant"/>
</dbReference>
<feature type="repeat" description="PPR" evidence="2">
    <location>
        <begin position="78"/>
        <end position="112"/>
    </location>
</feature>
<dbReference type="Pfam" id="PF01535">
    <property type="entry name" value="PPR"/>
    <property type="match status" value="10"/>
</dbReference>
<dbReference type="Pfam" id="PF13041">
    <property type="entry name" value="PPR_2"/>
    <property type="match status" value="3"/>
</dbReference>
<dbReference type="FunFam" id="1.25.40.10:FF:001096">
    <property type="entry name" value="Pentatricopeptide repeat-containing protein"/>
    <property type="match status" value="1"/>
</dbReference>
<dbReference type="FunFam" id="1.25.40.10:FF:000158">
    <property type="entry name" value="pentatricopeptide repeat-containing protein At2g33680"/>
    <property type="match status" value="1"/>
</dbReference>